<feature type="coiled-coil region" evidence="2">
    <location>
        <begin position="311"/>
        <end position="345"/>
    </location>
</feature>
<dbReference type="GO" id="GO:0080044">
    <property type="term" value="F:quercetin 7-O-glucosyltransferase activity"/>
    <property type="evidence" value="ECO:0007669"/>
    <property type="project" value="TreeGrafter"/>
</dbReference>
<organism evidence="3 4">
    <name type="scientific">Prunus yedoensis var. nudiflora</name>
    <dbReference type="NCBI Taxonomy" id="2094558"/>
    <lineage>
        <taxon>Eukaryota</taxon>
        <taxon>Viridiplantae</taxon>
        <taxon>Streptophyta</taxon>
        <taxon>Embryophyta</taxon>
        <taxon>Tracheophyta</taxon>
        <taxon>Spermatophyta</taxon>
        <taxon>Magnoliopsida</taxon>
        <taxon>eudicotyledons</taxon>
        <taxon>Gunneridae</taxon>
        <taxon>Pentapetalae</taxon>
        <taxon>rosids</taxon>
        <taxon>fabids</taxon>
        <taxon>Rosales</taxon>
        <taxon>Rosaceae</taxon>
        <taxon>Amygdaloideae</taxon>
        <taxon>Amygdaleae</taxon>
        <taxon>Prunus</taxon>
    </lineage>
</organism>
<accession>A0A314YBP4</accession>
<dbReference type="OrthoDB" id="5835829at2759"/>
<dbReference type="SUPFAM" id="SSF53756">
    <property type="entry name" value="UDP-Glycosyltransferase/glycogen phosphorylase"/>
    <property type="match status" value="1"/>
</dbReference>
<gene>
    <name evidence="3" type="ORF">Pyn_31585</name>
</gene>
<keyword evidence="2" id="KW-0175">Coiled coil</keyword>
<evidence type="ECO:0000313" key="4">
    <source>
        <dbReference type="Proteomes" id="UP000250321"/>
    </source>
</evidence>
<proteinExistence type="inferred from homology"/>
<reference evidence="3 4" key="1">
    <citation type="submission" date="2018-02" db="EMBL/GenBank/DDBJ databases">
        <title>Draft genome of wild Prunus yedoensis var. nudiflora.</title>
        <authorList>
            <person name="Baek S."/>
            <person name="Kim J.-H."/>
            <person name="Choi K."/>
            <person name="Kim G.-B."/>
            <person name="Cho A."/>
            <person name="Jang H."/>
            <person name="Shin C.-H."/>
            <person name="Yu H.-J."/>
            <person name="Mun J.-H."/>
        </authorList>
    </citation>
    <scope>NUCLEOTIDE SEQUENCE [LARGE SCALE GENOMIC DNA]</scope>
    <source>
        <strain evidence="4">cv. Jeju island</strain>
        <tissue evidence="3">Leaf</tissue>
    </source>
</reference>
<evidence type="ECO:0000256" key="2">
    <source>
        <dbReference type="SAM" id="Coils"/>
    </source>
</evidence>
<evidence type="ECO:0000313" key="3">
    <source>
        <dbReference type="EMBL" id="PQQ03240.1"/>
    </source>
</evidence>
<comment type="caution">
    <text evidence="3">The sequence shown here is derived from an EMBL/GenBank/DDBJ whole genome shotgun (WGS) entry which is preliminary data.</text>
</comment>
<dbReference type="PANTHER" id="PTHR11926">
    <property type="entry name" value="GLUCOSYL/GLUCURONOSYL TRANSFERASES"/>
    <property type="match status" value="1"/>
</dbReference>
<keyword evidence="3" id="KW-0808">Transferase</keyword>
<dbReference type="AlphaFoldDB" id="A0A314YBP4"/>
<protein>
    <submittedName>
        <fullName evidence="3">UDP-glycosyltransferase 86A1</fullName>
    </submittedName>
</protein>
<sequence>MEDDNIFNGVRQSGLDIRYVTINDGFPVEFDRSLNHDQFWESVIHDFPAHVDELLAKLVLSNPPVNCLISDTFFEWPTIIASNSGLQPLLSPRPTQQNGHGHFTSHANPRQDTINYIPGVRAIEPKDLSSYLQPSDYTSPIHRIIVRAFERIKKQDFILCNTVQELESETVSALQERKQQIYSIGPIFPTGFTKSRVATSLWSESDCIQWLSTRPRGSVLYVSFGSYAHASKREIEEIANGLSLSKVGFIWVLRPDIVSSDEPEILPVGFEDEIKDQDQGLIVPGALRLRKLVVDDWRVGLNLCDQKPITKEEVAEKISRLMMSADELRRNVKEVRKALEGALAIGGSSDRNLDQFIDGVKTKVQEKTGFGFKNTEAS</sequence>
<dbReference type="Gene3D" id="3.40.50.2000">
    <property type="entry name" value="Glycogen Phosphorylase B"/>
    <property type="match status" value="4"/>
</dbReference>
<dbReference type="Proteomes" id="UP000250321">
    <property type="component" value="Unassembled WGS sequence"/>
</dbReference>
<evidence type="ECO:0000256" key="1">
    <source>
        <dbReference type="ARBA" id="ARBA00009995"/>
    </source>
</evidence>
<dbReference type="PANTHER" id="PTHR11926:SF774">
    <property type="entry name" value="UDP-GLYCOSYLTRANSFERASE 85A1-RELATED"/>
    <property type="match status" value="1"/>
</dbReference>
<dbReference type="EMBL" id="PJQY01001364">
    <property type="protein sequence ID" value="PQQ03240.1"/>
    <property type="molecule type" value="Genomic_DNA"/>
</dbReference>
<dbReference type="GO" id="GO:0080043">
    <property type="term" value="F:quercetin 3-O-glucosyltransferase activity"/>
    <property type="evidence" value="ECO:0007669"/>
    <property type="project" value="TreeGrafter"/>
</dbReference>
<name>A0A314YBP4_PRUYE</name>
<keyword evidence="4" id="KW-1185">Reference proteome</keyword>
<comment type="similarity">
    <text evidence="1">Belongs to the UDP-glycosyltransferase family.</text>
</comment>
<dbReference type="STRING" id="2094558.A0A314YBP4"/>